<keyword evidence="2" id="KW-0812">Transmembrane</keyword>
<sequence>MLSLKDLKKLDRDDVLDLLGLETRRTTAESALPALGIFAAGVLVGVGVGMLLADKPGTELRGDLRQRIQGGQDKLATAINNARSGDTQQGAGSTVPPGSRTTT</sequence>
<dbReference type="OrthoDB" id="5383457at2"/>
<keyword evidence="2" id="KW-1133">Transmembrane helix</keyword>
<proteinExistence type="predicted"/>
<organism evidence="3 4">
    <name type="scientific">Corallococcus exercitus</name>
    <dbReference type="NCBI Taxonomy" id="2316736"/>
    <lineage>
        <taxon>Bacteria</taxon>
        <taxon>Pseudomonadati</taxon>
        <taxon>Myxococcota</taxon>
        <taxon>Myxococcia</taxon>
        <taxon>Myxococcales</taxon>
        <taxon>Cystobacterineae</taxon>
        <taxon>Myxococcaceae</taxon>
        <taxon>Corallococcus</taxon>
    </lineage>
</organism>
<name>A0A3A8HT66_9BACT</name>
<evidence type="ECO:0008006" key="5">
    <source>
        <dbReference type="Google" id="ProtNLM"/>
    </source>
</evidence>
<dbReference type="RefSeq" id="WP_120527525.1">
    <property type="nucleotide sequence ID" value="NZ_JABFJV010000153.1"/>
</dbReference>
<reference evidence="3 4" key="1">
    <citation type="submission" date="2020-05" db="EMBL/GenBank/DDBJ databases">
        <authorList>
            <person name="Whitworth D."/>
        </authorList>
    </citation>
    <scope>NUCLEOTIDE SEQUENCE [LARGE SCALE GENOMIC DNA]</scope>
    <source>
        <strain evidence="3 4">AB043B</strain>
    </source>
</reference>
<protein>
    <recommendedName>
        <fullName evidence="5">YtxH domain-containing protein</fullName>
    </recommendedName>
</protein>
<evidence type="ECO:0000256" key="2">
    <source>
        <dbReference type="SAM" id="Phobius"/>
    </source>
</evidence>
<gene>
    <name evidence="3" type="ORF">HMI49_23935</name>
</gene>
<evidence type="ECO:0000256" key="1">
    <source>
        <dbReference type="SAM" id="MobiDB-lite"/>
    </source>
</evidence>
<keyword evidence="4" id="KW-1185">Reference proteome</keyword>
<feature type="compositionally biased region" description="Polar residues" evidence="1">
    <location>
        <begin position="80"/>
        <end position="92"/>
    </location>
</feature>
<dbReference type="EMBL" id="JABFJV010000153">
    <property type="protein sequence ID" value="NOK36258.1"/>
    <property type="molecule type" value="Genomic_DNA"/>
</dbReference>
<evidence type="ECO:0000313" key="4">
    <source>
        <dbReference type="Proteomes" id="UP000563426"/>
    </source>
</evidence>
<comment type="caution">
    <text evidence="3">The sequence shown here is derived from an EMBL/GenBank/DDBJ whole genome shotgun (WGS) entry which is preliminary data.</text>
</comment>
<feature type="transmembrane region" description="Helical" evidence="2">
    <location>
        <begin position="31"/>
        <end position="53"/>
    </location>
</feature>
<feature type="region of interest" description="Disordered" evidence="1">
    <location>
        <begin position="80"/>
        <end position="103"/>
    </location>
</feature>
<keyword evidence="2" id="KW-0472">Membrane</keyword>
<accession>A0A3A8HT66</accession>
<dbReference type="AlphaFoldDB" id="A0A3A8HT66"/>
<dbReference type="Proteomes" id="UP000563426">
    <property type="component" value="Unassembled WGS sequence"/>
</dbReference>
<evidence type="ECO:0000313" key="3">
    <source>
        <dbReference type="EMBL" id="NOK36258.1"/>
    </source>
</evidence>